<evidence type="ECO:0000259" key="1">
    <source>
        <dbReference type="PROSITE" id="PS51832"/>
    </source>
</evidence>
<gene>
    <name evidence="2" type="ORF">SDC9_203759</name>
</gene>
<name>A0A645J985_9ZZZZ</name>
<keyword evidence="2" id="KW-0378">Hydrolase</keyword>
<dbReference type="InterPro" id="IPR037522">
    <property type="entry name" value="HD_GYP_dom"/>
</dbReference>
<dbReference type="InterPro" id="IPR052020">
    <property type="entry name" value="Cyclic_di-GMP/3'3'-cGAMP_PDE"/>
</dbReference>
<dbReference type="AlphaFoldDB" id="A0A645J985"/>
<dbReference type="EC" id="3.1.4.-" evidence="2"/>
<dbReference type="PANTHER" id="PTHR45228">
    <property type="entry name" value="CYCLIC DI-GMP PHOSPHODIESTERASE TM_0186-RELATED"/>
    <property type="match status" value="1"/>
</dbReference>
<dbReference type="PROSITE" id="PS51832">
    <property type="entry name" value="HD_GYP"/>
    <property type="match status" value="1"/>
</dbReference>
<dbReference type="PANTHER" id="PTHR45228:SF1">
    <property type="entry name" value="CYCLIC DI-GMP PHOSPHODIESTERASE TM_0186"/>
    <property type="match status" value="1"/>
</dbReference>
<dbReference type="EMBL" id="VSSQ01126030">
    <property type="protein sequence ID" value="MPN56073.1"/>
    <property type="molecule type" value="Genomic_DNA"/>
</dbReference>
<dbReference type="SUPFAM" id="SSF109604">
    <property type="entry name" value="HD-domain/PDEase-like"/>
    <property type="match status" value="1"/>
</dbReference>
<dbReference type="GO" id="GO:0016787">
    <property type="term" value="F:hydrolase activity"/>
    <property type="evidence" value="ECO:0007669"/>
    <property type="project" value="UniProtKB-KW"/>
</dbReference>
<dbReference type="Gene3D" id="1.10.3210.10">
    <property type="entry name" value="Hypothetical protein af1432"/>
    <property type="match status" value="1"/>
</dbReference>
<dbReference type="CDD" id="cd00077">
    <property type="entry name" value="HDc"/>
    <property type="match status" value="1"/>
</dbReference>
<protein>
    <submittedName>
        <fullName evidence="2">Cyclic di-GMP phosphodiesterase</fullName>
        <ecNumber evidence="2">3.1.4.-</ecNumber>
    </submittedName>
</protein>
<dbReference type="Pfam" id="PF13487">
    <property type="entry name" value="HD_5"/>
    <property type="match status" value="1"/>
</dbReference>
<evidence type="ECO:0000313" key="2">
    <source>
        <dbReference type="EMBL" id="MPN56073.1"/>
    </source>
</evidence>
<organism evidence="2">
    <name type="scientific">bioreactor metagenome</name>
    <dbReference type="NCBI Taxonomy" id="1076179"/>
    <lineage>
        <taxon>unclassified sequences</taxon>
        <taxon>metagenomes</taxon>
        <taxon>ecological metagenomes</taxon>
    </lineage>
</organism>
<dbReference type="InterPro" id="IPR003607">
    <property type="entry name" value="HD/PDEase_dom"/>
</dbReference>
<proteinExistence type="predicted"/>
<comment type="caution">
    <text evidence="2">The sequence shown here is derived from an EMBL/GenBank/DDBJ whole genome shotgun (WGS) entry which is preliminary data.</text>
</comment>
<reference evidence="2" key="1">
    <citation type="submission" date="2019-08" db="EMBL/GenBank/DDBJ databases">
        <authorList>
            <person name="Kucharzyk K."/>
            <person name="Murdoch R.W."/>
            <person name="Higgins S."/>
            <person name="Loffler F."/>
        </authorList>
    </citation>
    <scope>NUCLEOTIDE SEQUENCE</scope>
</reference>
<feature type="domain" description="HD-GYP" evidence="1">
    <location>
        <begin position="1"/>
        <end position="113"/>
    </location>
</feature>
<sequence length="113" mass="12768">MEMRKHPEIGFRIAQNNIDLAPISEYILTHHERWDGKGYPRGLRGDEIPILARILAVADAYDAMTNERVYRKAMSSEAAASEILRGAGTQFDPRVVRLFVEQVLGISLDTVEQ</sequence>
<accession>A0A645J985</accession>